<evidence type="ECO:0000256" key="2">
    <source>
        <dbReference type="ARBA" id="ARBA00001968"/>
    </source>
</evidence>
<feature type="region of interest" description="Disordered" evidence="9">
    <location>
        <begin position="1"/>
        <end position="32"/>
    </location>
</feature>
<dbReference type="GO" id="GO:0005992">
    <property type="term" value="P:trehalose biosynthetic process"/>
    <property type="evidence" value="ECO:0007669"/>
    <property type="project" value="UniProtKB-UniPathway"/>
</dbReference>
<dbReference type="Pfam" id="PF02358">
    <property type="entry name" value="Trehalose_PPase"/>
    <property type="match status" value="1"/>
</dbReference>
<comment type="pathway">
    <text evidence="3 8">Glycan biosynthesis; trehalose biosynthesis.</text>
</comment>
<evidence type="ECO:0000256" key="4">
    <source>
        <dbReference type="ARBA" id="ARBA00008770"/>
    </source>
</evidence>
<evidence type="ECO:0000313" key="11">
    <source>
        <dbReference type="Proteomes" id="UP000516437"/>
    </source>
</evidence>
<evidence type="ECO:0000256" key="5">
    <source>
        <dbReference type="ARBA" id="ARBA00022801"/>
    </source>
</evidence>
<dbReference type="InterPro" id="IPR003337">
    <property type="entry name" value="Trehalose_PPase"/>
</dbReference>
<comment type="caution">
    <text evidence="10">The sequence shown here is derived from an EMBL/GenBank/DDBJ whole genome shotgun (WGS) entry which is preliminary data.</text>
</comment>
<comment type="cofactor">
    <cofactor evidence="2 8">
        <name>a divalent metal cation</name>
        <dbReference type="ChEBI" id="CHEBI:60240"/>
    </cofactor>
</comment>
<dbReference type="InterPro" id="IPR023214">
    <property type="entry name" value="HAD_sf"/>
</dbReference>
<comment type="catalytic activity">
    <reaction evidence="1 8">
        <text>alpha,alpha-trehalose 6-phosphate + H2O = alpha,alpha-trehalose + phosphate</text>
        <dbReference type="Rhea" id="RHEA:23420"/>
        <dbReference type="ChEBI" id="CHEBI:15377"/>
        <dbReference type="ChEBI" id="CHEBI:16551"/>
        <dbReference type="ChEBI" id="CHEBI:43474"/>
        <dbReference type="ChEBI" id="CHEBI:58429"/>
        <dbReference type="EC" id="3.1.3.12"/>
    </reaction>
</comment>
<keyword evidence="6" id="KW-0346">Stress response</keyword>
<feature type="compositionally biased region" description="Basic and acidic residues" evidence="9">
    <location>
        <begin position="19"/>
        <end position="32"/>
    </location>
</feature>
<feature type="compositionally biased region" description="Basic and acidic residues" evidence="9">
    <location>
        <begin position="156"/>
        <end position="171"/>
    </location>
</feature>
<feature type="region of interest" description="Disordered" evidence="9">
    <location>
        <begin position="151"/>
        <end position="171"/>
    </location>
</feature>
<proteinExistence type="inferred from homology"/>
<comment type="function">
    <text evidence="7">Removes the phosphate from trehalose 6-phosphate to produce free trehalose. Trehalose accumulation in plant may improve abiotic stress tolerance.</text>
</comment>
<dbReference type="NCBIfam" id="TIGR00685">
    <property type="entry name" value="T6PP"/>
    <property type="match status" value="1"/>
</dbReference>
<feature type="compositionally biased region" description="Polar residues" evidence="9">
    <location>
        <begin position="1"/>
        <end position="10"/>
    </location>
</feature>
<dbReference type="EMBL" id="RXIC02000025">
    <property type="protein sequence ID" value="KAB1204993.1"/>
    <property type="molecule type" value="Genomic_DNA"/>
</dbReference>
<protein>
    <recommendedName>
        <fullName evidence="8">Trehalose 6-phosphate phosphatase</fullName>
        <ecNumber evidence="8">3.1.3.12</ecNumber>
    </recommendedName>
</protein>
<dbReference type="InterPro" id="IPR036412">
    <property type="entry name" value="HAD-like_sf"/>
</dbReference>
<dbReference type="PANTHER" id="PTHR43768:SF24">
    <property type="entry name" value="TREHALOSE 6-PHOSPHATE PHOSPHATASE"/>
    <property type="match status" value="1"/>
</dbReference>
<dbReference type="InterPro" id="IPR044651">
    <property type="entry name" value="OTSB-like"/>
</dbReference>
<evidence type="ECO:0000256" key="9">
    <source>
        <dbReference type="SAM" id="MobiDB-lite"/>
    </source>
</evidence>
<accession>A0A6A1UXE1</accession>
<dbReference type="CDD" id="cd01627">
    <property type="entry name" value="HAD_TPP"/>
    <property type="match status" value="1"/>
</dbReference>
<dbReference type="EC" id="3.1.3.12" evidence="8"/>
<sequence>MGLQRSPSSKQKVRSFLKAAKDENKSDLSTDMRTPHLSDPCINIEPISLDLSYNSWVVDHPSALGSFDRMMKAAKGKRMVVFLDYDGTLSPIVDNPDRAFMSDEMRAAVLEVAKYFPTAIISGRSRAKVKEFVKLSNVYYAGSHGMDIMAPPRRVKSTDGKHHTAAGLDRKESEVPFQPAKKFLPAIQEILTKLEEKTKAIQGVRIEDNSFCVSVHFRQVREEDYDLLEERVKSVVESYPEFHLTEGKMVLEVRPSITWNKGHALEYLLETLGFSNSSDVLPVYIGDDRTDEDAFKVIRSRGQGYPIIVSSNPKDTSALFSLQDPSEVLTFLSRLARWKNLGLGSRRKKRKLGFLCINYGKEGSIYVDK</sequence>
<keyword evidence="5 8" id="KW-0378">Hydrolase</keyword>
<dbReference type="Proteomes" id="UP000516437">
    <property type="component" value="Chromosome 7"/>
</dbReference>
<dbReference type="UniPathway" id="UPA00299"/>
<evidence type="ECO:0000313" key="10">
    <source>
        <dbReference type="EMBL" id="KAB1204993.1"/>
    </source>
</evidence>
<dbReference type="OrthoDB" id="411251at2759"/>
<dbReference type="AlphaFoldDB" id="A0A6A1UXE1"/>
<reference evidence="10 11" key="1">
    <citation type="journal article" date="2019" name="Plant Biotechnol. J.">
        <title>The red bayberry genome and genetic basis of sex determination.</title>
        <authorList>
            <person name="Jia H.M."/>
            <person name="Jia H.J."/>
            <person name="Cai Q.L."/>
            <person name="Wang Y."/>
            <person name="Zhao H.B."/>
            <person name="Yang W.F."/>
            <person name="Wang G.Y."/>
            <person name="Li Y.H."/>
            <person name="Zhan D.L."/>
            <person name="Shen Y.T."/>
            <person name="Niu Q.F."/>
            <person name="Chang L."/>
            <person name="Qiu J."/>
            <person name="Zhao L."/>
            <person name="Xie H.B."/>
            <person name="Fu W.Y."/>
            <person name="Jin J."/>
            <person name="Li X.W."/>
            <person name="Jiao Y."/>
            <person name="Zhou C.C."/>
            <person name="Tu T."/>
            <person name="Chai C.Y."/>
            <person name="Gao J.L."/>
            <person name="Fan L.J."/>
            <person name="van de Weg E."/>
            <person name="Wang J.Y."/>
            <person name="Gao Z.S."/>
        </authorList>
    </citation>
    <scope>NUCLEOTIDE SEQUENCE [LARGE SCALE GENOMIC DNA]</scope>
    <source>
        <tissue evidence="10">Leaves</tissue>
    </source>
</reference>
<name>A0A6A1UXE1_9ROSI</name>
<gene>
    <name evidence="10" type="ORF">CJ030_MR7G015173</name>
</gene>
<evidence type="ECO:0000256" key="1">
    <source>
        <dbReference type="ARBA" id="ARBA00000500"/>
    </source>
</evidence>
<evidence type="ECO:0000256" key="6">
    <source>
        <dbReference type="ARBA" id="ARBA00023016"/>
    </source>
</evidence>
<evidence type="ECO:0000256" key="7">
    <source>
        <dbReference type="ARBA" id="ARBA00025274"/>
    </source>
</evidence>
<dbReference type="GO" id="GO:0004805">
    <property type="term" value="F:trehalose-phosphatase activity"/>
    <property type="evidence" value="ECO:0007669"/>
    <property type="project" value="UniProtKB-EC"/>
</dbReference>
<evidence type="ECO:0000256" key="8">
    <source>
        <dbReference type="RuleBase" id="RU361117"/>
    </source>
</evidence>
<dbReference type="FunFam" id="3.40.50.1000:FF:000175">
    <property type="entry name" value="Trehalose 6-phosphate phosphatase"/>
    <property type="match status" value="1"/>
</dbReference>
<dbReference type="PANTHER" id="PTHR43768">
    <property type="entry name" value="TREHALOSE 6-PHOSPHATE PHOSPHATASE"/>
    <property type="match status" value="1"/>
</dbReference>
<dbReference type="SUPFAM" id="SSF56784">
    <property type="entry name" value="HAD-like"/>
    <property type="match status" value="1"/>
</dbReference>
<evidence type="ECO:0000256" key="3">
    <source>
        <dbReference type="ARBA" id="ARBA00005199"/>
    </source>
</evidence>
<organism evidence="10 11">
    <name type="scientific">Morella rubra</name>
    <name type="common">Chinese bayberry</name>
    <dbReference type="NCBI Taxonomy" id="262757"/>
    <lineage>
        <taxon>Eukaryota</taxon>
        <taxon>Viridiplantae</taxon>
        <taxon>Streptophyta</taxon>
        <taxon>Embryophyta</taxon>
        <taxon>Tracheophyta</taxon>
        <taxon>Spermatophyta</taxon>
        <taxon>Magnoliopsida</taxon>
        <taxon>eudicotyledons</taxon>
        <taxon>Gunneridae</taxon>
        <taxon>Pentapetalae</taxon>
        <taxon>rosids</taxon>
        <taxon>fabids</taxon>
        <taxon>Fagales</taxon>
        <taxon>Myricaceae</taxon>
        <taxon>Morella</taxon>
    </lineage>
</organism>
<dbReference type="InterPro" id="IPR006379">
    <property type="entry name" value="HAD-SF_hydro_IIB"/>
</dbReference>
<dbReference type="Gene3D" id="3.40.50.1000">
    <property type="entry name" value="HAD superfamily/HAD-like"/>
    <property type="match status" value="2"/>
</dbReference>
<comment type="similarity">
    <text evidence="4 8">Belongs to the trehalose phosphatase family.</text>
</comment>
<keyword evidence="11" id="KW-1185">Reference proteome</keyword>
<dbReference type="NCBIfam" id="TIGR01484">
    <property type="entry name" value="HAD-SF-IIB"/>
    <property type="match status" value="1"/>
</dbReference>